<dbReference type="PANTHER" id="PTHR33602:SF1">
    <property type="entry name" value="REGULATORY PROTEIN RECX FAMILY PROTEIN"/>
    <property type="match status" value="1"/>
</dbReference>
<proteinExistence type="inferred from homology"/>
<keyword evidence="10" id="KW-1185">Reference proteome</keyword>
<sequence>MHDKDDSDDFEQMSSAPARKKGPSLKMRAVGLLSRREHSRIELARKLAPHTDPDNPAELESVLDALERENWLSNERFAQSLVHRRAPRKGAALVVQELRQHGLPDEQVAQISEQLKETEVQRARSVWQRKFNRPPADRADYARQFRFLASRGFSPDCLRRILGELDDAL</sequence>
<dbReference type="OrthoDB" id="5295441at2"/>
<dbReference type="InterPro" id="IPR036388">
    <property type="entry name" value="WH-like_DNA-bd_sf"/>
</dbReference>
<feature type="domain" description="RecX third three-helical" evidence="8">
    <location>
        <begin position="117"/>
        <end position="162"/>
    </location>
</feature>
<comment type="similarity">
    <text evidence="2 5">Belongs to the RecX family.</text>
</comment>
<evidence type="ECO:0000313" key="10">
    <source>
        <dbReference type="Proteomes" id="UP000253628"/>
    </source>
</evidence>
<dbReference type="HAMAP" id="MF_01114">
    <property type="entry name" value="RecX"/>
    <property type="match status" value="1"/>
</dbReference>
<dbReference type="AlphaFoldDB" id="A0A366HES5"/>
<dbReference type="Pfam" id="PF02631">
    <property type="entry name" value="RecX_HTH2"/>
    <property type="match status" value="1"/>
</dbReference>
<evidence type="ECO:0000256" key="3">
    <source>
        <dbReference type="ARBA" id="ARBA00018111"/>
    </source>
</evidence>
<dbReference type="Gene3D" id="1.10.10.10">
    <property type="entry name" value="Winged helix-like DNA-binding domain superfamily/Winged helix DNA-binding domain"/>
    <property type="match status" value="3"/>
</dbReference>
<evidence type="ECO:0000259" key="7">
    <source>
        <dbReference type="Pfam" id="PF02631"/>
    </source>
</evidence>
<dbReference type="PANTHER" id="PTHR33602">
    <property type="entry name" value="REGULATORY PROTEIN RECX FAMILY PROTEIN"/>
    <property type="match status" value="1"/>
</dbReference>
<dbReference type="InterPro" id="IPR053924">
    <property type="entry name" value="RecX_HTH_2nd"/>
</dbReference>
<dbReference type="GO" id="GO:0006282">
    <property type="term" value="P:regulation of DNA repair"/>
    <property type="evidence" value="ECO:0007669"/>
    <property type="project" value="UniProtKB-UniRule"/>
</dbReference>
<dbReference type="Proteomes" id="UP000253628">
    <property type="component" value="Unassembled WGS sequence"/>
</dbReference>
<evidence type="ECO:0000256" key="6">
    <source>
        <dbReference type="SAM" id="MobiDB-lite"/>
    </source>
</evidence>
<gene>
    <name evidence="5" type="primary">recX</name>
    <name evidence="9" type="ORF">DFR37_103352</name>
</gene>
<dbReference type="Pfam" id="PF21981">
    <property type="entry name" value="RecX_HTH3"/>
    <property type="match status" value="1"/>
</dbReference>
<comment type="subcellular location">
    <subcellularLocation>
        <location evidence="1 5">Cytoplasm</location>
    </subcellularLocation>
</comment>
<name>A0A366HES5_9BURK</name>
<dbReference type="GO" id="GO:0005737">
    <property type="term" value="C:cytoplasm"/>
    <property type="evidence" value="ECO:0007669"/>
    <property type="project" value="UniProtKB-SubCell"/>
</dbReference>
<evidence type="ECO:0000256" key="2">
    <source>
        <dbReference type="ARBA" id="ARBA00009695"/>
    </source>
</evidence>
<feature type="domain" description="RecX second three-helical" evidence="7">
    <location>
        <begin position="75"/>
        <end position="110"/>
    </location>
</feature>
<dbReference type="EMBL" id="QNRQ01000003">
    <property type="protein sequence ID" value="RBP41007.1"/>
    <property type="molecule type" value="Genomic_DNA"/>
</dbReference>
<keyword evidence="4 5" id="KW-0963">Cytoplasm</keyword>
<feature type="compositionally biased region" description="Acidic residues" evidence="6">
    <location>
        <begin position="1"/>
        <end position="11"/>
    </location>
</feature>
<dbReference type="RefSeq" id="WP_113932751.1">
    <property type="nucleotide sequence ID" value="NZ_JACCEU010000004.1"/>
</dbReference>
<evidence type="ECO:0000256" key="4">
    <source>
        <dbReference type="ARBA" id="ARBA00022490"/>
    </source>
</evidence>
<comment type="function">
    <text evidence="5">Modulates RecA activity.</text>
</comment>
<organism evidence="9 10">
    <name type="scientific">Eoetvoesiella caeni</name>
    <dbReference type="NCBI Taxonomy" id="645616"/>
    <lineage>
        <taxon>Bacteria</taxon>
        <taxon>Pseudomonadati</taxon>
        <taxon>Pseudomonadota</taxon>
        <taxon>Betaproteobacteria</taxon>
        <taxon>Burkholderiales</taxon>
        <taxon>Alcaligenaceae</taxon>
        <taxon>Eoetvoesiella</taxon>
    </lineage>
</organism>
<accession>A0A366HES5</accession>
<reference evidence="9 10" key="1">
    <citation type="submission" date="2018-06" db="EMBL/GenBank/DDBJ databases">
        <title>Genomic Encyclopedia of Type Strains, Phase IV (KMG-IV): sequencing the most valuable type-strain genomes for metagenomic binning, comparative biology and taxonomic classification.</title>
        <authorList>
            <person name="Goeker M."/>
        </authorList>
    </citation>
    <scope>NUCLEOTIDE SEQUENCE [LARGE SCALE GENOMIC DNA]</scope>
    <source>
        <strain evidence="9 10">DSM 25520</strain>
    </source>
</reference>
<evidence type="ECO:0000313" key="9">
    <source>
        <dbReference type="EMBL" id="RBP41007.1"/>
    </source>
</evidence>
<evidence type="ECO:0000256" key="5">
    <source>
        <dbReference type="HAMAP-Rule" id="MF_01114"/>
    </source>
</evidence>
<dbReference type="InterPro" id="IPR003783">
    <property type="entry name" value="Regulatory_RecX"/>
</dbReference>
<feature type="region of interest" description="Disordered" evidence="6">
    <location>
        <begin position="1"/>
        <end position="28"/>
    </location>
</feature>
<protein>
    <recommendedName>
        <fullName evidence="3 5">Regulatory protein RecX</fullName>
    </recommendedName>
</protein>
<dbReference type="NCBIfam" id="NF001055">
    <property type="entry name" value="PRK00117.2-5"/>
    <property type="match status" value="1"/>
</dbReference>
<evidence type="ECO:0000256" key="1">
    <source>
        <dbReference type="ARBA" id="ARBA00004496"/>
    </source>
</evidence>
<evidence type="ECO:0000259" key="8">
    <source>
        <dbReference type="Pfam" id="PF21981"/>
    </source>
</evidence>
<dbReference type="InterPro" id="IPR053925">
    <property type="entry name" value="RecX_HTH_3rd"/>
</dbReference>
<comment type="caution">
    <text evidence="9">The sequence shown here is derived from an EMBL/GenBank/DDBJ whole genome shotgun (WGS) entry which is preliminary data.</text>
</comment>